<dbReference type="EMBL" id="BAAAOB010000003">
    <property type="protein sequence ID" value="GAA1794900.1"/>
    <property type="molecule type" value="Genomic_DNA"/>
</dbReference>
<accession>A0ABN2LPG3</accession>
<protein>
    <submittedName>
        <fullName evidence="1">Uncharacterized protein</fullName>
    </submittedName>
</protein>
<dbReference type="RefSeq" id="WP_344032682.1">
    <property type="nucleotide sequence ID" value="NZ_BAAAOB010000003.1"/>
</dbReference>
<sequence length="97" mass="10320">MSRIAIDREEVFALLGKFEQRFEDVHESLSGRPGAADAGEASNEIGLIVTAVEELAEKAVITGTGFTAVSRRAIDGLLADDAEAAEVFTRIGKAEQL</sequence>
<evidence type="ECO:0000313" key="1">
    <source>
        <dbReference type="EMBL" id="GAA1794900.1"/>
    </source>
</evidence>
<name>A0ABN2LPG3_9MICO</name>
<proteinExistence type="predicted"/>
<organism evidence="1 2">
    <name type="scientific">Leucobacter iarius</name>
    <dbReference type="NCBI Taxonomy" id="333963"/>
    <lineage>
        <taxon>Bacteria</taxon>
        <taxon>Bacillati</taxon>
        <taxon>Actinomycetota</taxon>
        <taxon>Actinomycetes</taxon>
        <taxon>Micrococcales</taxon>
        <taxon>Microbacteriaceae</taxon>
        <taxon>Leucobacter</taxon>
    </lineage>
</organism>
<comment type="caution">
    <text evidence="1">The sequence shown here is derived from an EMBL/GenBank/DDBJ whole genome shotgun (WGS) entry which is preliminary data.</text>
</comment>
<gene>
    <name evidence="1" type="ORF">GCM10009768_24990</name>
</gene>
<dbReference type="Proteomes" id="UP001500851">
    <property type="component" value="Unassembled WGS sequence"/>
</dbReference>
<keyword evidence="2" id="KW-1185">Reference proteome</keyword>
<reference evidence="1 2" key="1">
    <citation type="journal article" date="2019" name="Int. J. Syst. Evol. Microbiol.">
        <title>The Global Catalogue of Microorganisms (GCM) 10K type strain sequencing project: providing services to taxonomists for standard genome sequencing and annotation.</title>
        <authorList>
            <consortium name="The Broad Institute Genomics Platform"/>
            <consortium name="The Broad Institute Genome Sequencing Center for Infectious Disease"/>
            <person name="Wu L."/>
            <person name="Ma J."/>
        </authorList>
    </citation>
    <scope>NUCLEOTIDE SEQUENCE [LARGE SCALE GENOMIC DNA]</scope>
    <source>
        <strain evidence="1 2">JCM 14736</strain>
    </source>
</reference>
<evidence type="ECO:0000313" key="2">
    <source>
        <dbReference type="Proteomes" id="UP001500851"/>
    </source>
</evidence>